<evidence type="ECO:0000313" key="1">
    <source>
        <dbReference type="EMBL" id="KIE11947.1"/>
    </source>
</evidence>
<name>A0A0C1NB36_9CYAN</name>
<dbReference type="Gene3D" id="2.160.20.80">
    <property type="entry name" value="E3 ubiquitin-protein ligase SopA"/>
    <property type="match status" value="1"/>
</dbReference>
<dbReference type="PANTHER" id="PTHR14136">
    <property type="entry name" value="BTB_POZ DOMAIN-CONTAINING PROTEIN KCTD9"/>
    <property type="match status" value="1"/>
</dbReference>
<dbReference type="PANTHER" id="PTHR14136:SF17">
    <property type="entry name" value="BTB_POZ DOMAIN-CONTAINING PROTEIN KCTD9"/>
    <property type="match status" value="1"/>
</dbReference>
<reference evidence="1" key="1">
    <citation type="journal article" date="2015" name="Genome Announc.">
        <title>Draft Genome Sequence of Tolypothrix boutellei Strain VB521301.</title>
        <authorList>
            <person name="Chandrababunaidu M.M."/>
            <person name="Singh D."/>
            <person name="Sen D."/>
            <person name="Bhan S."/>
            <person name="Das S."/>
            <person name="Gupta A."/>
            <person name="Adhikary S.P."/>
            <person name="Tripathy S."/>
        </authorList>
    </citation>
    <scope>NUCLEOTIDE SEQUENCE</scope>
    <source>
        <strain evidence="1">VB521301</strain>
    </source>
</reference>
<organism evidence="1">
    <name type="scientific">Tolypothrix bouteillei VB521301</name>
    <dbReference type="NCBI Taxonomy" id="1479485"/>
    <lineage>
        <taxon>Bacteria</taxon>
        <taxon>Bacillati</taxon>
        <taxon>Cyanobacteriota</taxon>
        <taxon>Cyanophyceae</taxon>
        <taxon>Nostocales</taxon>
        <taxon>Tolypothrichaceae</taxon>
        <taxon>Tolypothrix</taxon>
    </lineage>
</organism>
<dbReference type="AlphaFoldDB" id="A0A0C1NB36"/>
<dbReference type="STRING" id="1479485.DA73_0209895"/>
<protein>
    <submittedName>
        <fullName evidence="1">Pentapeptide repeat-containing protein</fullName>
    </submittedName>
</protein>
<sequence>MKLLSTLNPFMLNPIINDLRNSSIQFLEKSPHERLQTLKQLGIARYDFLTKLHLNEANIICVMRFLQNPNQLKFPNLIGADLSGLVLDEVNFIRGNLSEVNLRGSRLMNADLIFANFTCADLRDANLNGATLNQTVWLNALVEGCEFGEGIGLTQYQRDDLRLRGAKFSA</sequence>
<accession>A0A0C1NB36</accession>
<dbReference type="Pfam" id="PF00805">
    <property type="entry name" value="Pentapeptide"/>
    <property type="match status" value="2"/>
</dbReference>
<dbReference type="InterPro" id="IPR001646">
    <property type="entry name" value="5peptide_repeat"/>
</dbReference>
<comment type="caution">
    <text evidence="1">The sequence shown here is derived from an EMBL/GenBank/DDBJ whole genome shotgun (WGS) entry which is preliminary data.</text>
</comment>
<dbReference type="InterPro" id="IPR051082">
    <property type="entry name" value="Pentapeptide-BTB/POZ_domain"/>
</dbReference>
<proteinExistence type="predicted"/>
<dbReference type="SUPFAM" id="SSF141571">
    <property type="entry name" value="Pentapeptide repeat-like"/>
    <property type="match status" value="1"/>
</dbReference>
<gene>
    <name evidence="1" type="ORF">DA73_0209895</name>
</gene>
<dbReference type="EMBL" id="JHEG02000037">
    <property type="protein sequence ID" value="KIE11947.1"/>
    <property type="molecule type" value="Genomic_DNA"/>
</dbReference>